<dbReference type="AlphaFoldDB" id="A0A6G1BKT4"/>
<reference evidence="1 2" key="1">
    <citation type="submission" date="2019-11" db="EMBL/GenBank/DDBJ databases">
        <title>Whole genome sequence of Oryza granulata.</title>
        <authorList>
            <person name="Li W."/>
        </authorList>
    </citation>
    <scope>NUCLEOTIDE SEQUENCE [LARGE SCALE GENOMIC DNA]</scope>
    <source>
        <strain evidence="2">cv. Menghai</strain>
        <tissue evidence="1">Leaf</tissue>
    </source>
</reference>
<evidence type="ECO:0000313" key="1">
    <source>
        <dbReference type="EMBL" id="KAF0888569.1"/>
    </source>
</evidence>
<accession>A0A6G1BKT4</accession>
<comment type="caution">
    <text evidence="1">The sequence shown here is derived from an EMBL/GenBank/DDBJ whole genome shotgun (WGS) entry which is preliminary data.</text>
</comment>
<name>A0A6G1BKT4_9ORYZ</name>
<protein>
    <submittedName>
        <fullName evidence="1">Uncharacterized protein</fullName>
    </submittedName>
</protein>
<dbReference type="Proteomes" id="UP000479710">
    <property type="component" value="Unassembled WGS sequence"/>
</dbReference>
<keyword evidence="2" id="KW-1185">Reference proteome</keyword>
<proteinExistence type="predicted"/>
<dbReference type="EMBL" id="SPHZ02000012">
    <property type="protein sequence ID" value="KAF0888569.1"/>
    <property type="molecule type" value="Genomic_DNA"/>
</dbReference>
<evidence type="ECO:0000313" key="2">
    <source>
        <dbReference type="Proteomes" id="UP000479710"/>
    </source>
</evidence>
<organism evidence="1 2">
    <name type="scientific">Oryza meyeriana var. granulata</name>
    <dbReference type="NCBI Taxonomy" id="110450"/>
    <lineage>
        <taxon>Eukaryota</taxon>
        <taxon>Viridiplantae</taxon>
        <taxon>Streptophyta</taxon>
        <taxon>Embryophyta</taxon>
        <taxon>Tracheophyta</taxon>
        <taxon>Spermatophyta</taxon>
        <taxon>Magnoliopsida</taxon>
        <taxon>Liliopsida</taxon>
        <taxon>Poales</taxon>
        <taxon>Poaceae</taxon>
        <taxon>BOP clade</taxon>
        <taxon>Oryzoideae</taxon>
        <taxon>Oryzeae</taxon>
        <taxon>Oryzinae</taxon>
        <taxon>Oryza</taxon>
        <taxon>Oryza meyeriana</taxon>
    </lineage>
</organism>
<gene>
    <name evidence="1" type="ORF">E2562_014776</name>
</gene>
<sequence length="69" mass="8027">MVDGARQCEEVDEVEEWFDAVVDVTYWANTQNEQPRPTAPYCSNSGRTVYLLDWRAKAVRALGEEFRTR</sequence>